<feature type="transmembrane region" description="Helical" evidence="1">
    <location>
        <begin position="30"/>
        <end position="48"/>
    </location>
</feature>
<dbReference type="InterPro" id="IPR054331">
    <property type="entry name" value="LiaF_TM"/>
</dbReference>
<reference evidence="3 4" key="1">
    <citation type="submission" date="2017-08" db="EMBL/GenBank/DDBJ databases">
        <title>Substantial Increase in Enzyme Production by Combined Drug-Resistance Mutations in Paenibacillus agaridevorans.</title>
        <authorList>
            <person name="Tanaka Y."/>
            <person name="Funane K."/>
            <person name="Hosaka T."/>
            <person name="Shiwa Y."/>
            <person name="Fujita N."/>
            <person name="Miyazaki T."/>
            <person name="Yoshikawa H."/>
            <person name="Murakami K."/>
            <person name="Kasahara K."/>
            <person name="Inaoka T."/>
            <person name="Hiraga Y."/>
            <person name="Ochi K."/>
        </authorList>
    </citation>
    <scope>NUCLEOTIDE SEQUENCE [LARGE SCALE GENOMIC DNA]</scope>
    <source>
        <strain evidence="3 4">T-3040</strain>
    </source>
</reference>
<gene>
    <name evidence="3" type="ORF">PAT3040_05971</name>
</gene>
<name>A0A2R5EWT6_9BACL</name>
<accession>A0A2R5EWT6</accession>
<dbReference type="Proteomes" id="UP000245202">
    <property type="component" value="Unassembled WGS sequence"/>
</dbReference>
<feature type="transmembrane region" description="Helical" evidence="1">
    <location>
        <begin position="6"/>
        <end position="23"/>
    </location>
</feature>
<evidence type="ECO:0000256" key="1">
    <source>
        <dbReference type="SAM" id="Phobius"/>
    </source>
</evidence>
<dbReference type="Pfam" id="PF22570">
    <property type="entry name" value="LiaF-TM"/>
    <property type="match status" value="1"/>
</dbReference>
<protein>
    <recommendedName>
        <fullName evidence="2">LiaF transmembrane domain-containing protein</fullName>
    </recommendedName>
</protein>
<organism evidence="3 4">
    <name type="scientific">Paenibacillus agaridevorans</name>
    <dbReference type="NCBI Taxonomy" id="171404"/>
    <lineage>
        <taxon>Bacteria</taxon>
        <taxon>Bacillati</taxon>
        <taxon>Bacillota</taxon>
        <taxon>Bacilli</taxon>
        <taxon>Bacillales</taxon>
        <taxon>Paenibacillaceae</taxon>
        <taxon>Paenibacillus</taxon>
    </lineage>
</organism>
<keyword evidence="1" id="KW-0812">Transmembrane</keyword>
<sequence>MNGKSALGVLLIIVGGLAALNFLNIDFGRIIGFLIPFILVGFGILGWMNNKRLIGGILIGLGGIMLLGKLGGLLMLILAIGLVVAGVSLFKGGNRRTY</sequence>
<feature type="transmembrane region" description="Helical" evidence="1">
    <location>
        <begin position="54"/>
        <end position="87"/>
    </location>
</feature>
<dbReference type="AlphaFoldDB" id="A0A2R5EWT6"/>
<evidence type="ECO:0000313" key="4">
    <source>
        <dbReference type="Proteomes" id="UP000245202"/>
    </source>
</evidence>
<dbReference type="EMBL" id="BDQX01000390">
    <property type="protein sequence ID" value="GBG11182.1"/>
    <property type="molecule type" value="Genomic_DNA"/>
</dbReference>
<comment type="caution">
    <text evidence="3">The sequence shown here is derived from an EMBL/GenBank/DDBJ whole genome shotgun (WGS) entry which is preliminary data.</text>
</comment>
<keyword evidence="1" id="KW-0472">Membrane</keyword>
<dbReference type="RefSeq" id="WP_087570081.1">
    <property type="nucleotide sequence ID" value="NZ_BDQX01000390.1"/>
</dbReference>
<keyword evidence="4" id="KW-1185">Reference proteome</keyword>
<evidence type="ECO:0000313" key="3">
    <source>
        <dbReference type="EMBL" id="GBG11182.1"/>
    </source>
</evidence>
<evidence type="ECO:0000259" key="2">
    <source>
        <dbReference type="Pfam" id="PF22570"/>
    </source>
</evidence>
<keyword evidence="1" id="KW-1133">Transmembrane helix</keyword>
<proteinExistence type="predicted"/>
<feature type="domain" description="LiaF transmembrane" evidence="2">
    <location>
        <begin position="7"/>
        <end position="96"/>
    </location>
</feature>